<evidence type="ECO:0000259" key="1">
    <source>
        <dbReference type="Pfam" id="PF13228"/>
    </source>
</evidence>
<proteinExistence type="predicted"/>
<name>A0A248TFF9_9BACI</name>
<dbReference type="KEGG" id="bko:CKF48_05975"/>
<dbReference type="InterPro" id="IPR025117">
    <property type="entry name" value="DUF4037"/>
</dbReference>
<accession>A0A248TFF9</accession>
<gene>
    <name evidence="2" type="ORF">CKF48_05975</name>
</gene>
<organism evidence="2 3">
    <name type="scientific">Cytobacillus kochii</name>
    <dbReference type="NCBI Taxonomy" id="859143"/>
    <lineage>
        <taxon>Bacteria</taxon>
        <taxon>Bacillati</taxon>
        <taxon>Bacillota</taxon>
        <taxon>Bacilli</taxon>
        <taxon>Bacillales</taxon>
        <taxon>Bacillaceae</taxon>
        <taxon>Cytobacillus</taxon>
    </lineage>
</organism>
<reference evidence="2 3" key="1">
    <citation type="submission" date="2017-08" db="EMBL/GenBank/DDBJ databases">
        <title>Complete Genome Sequence of Bacillus kochii Oregon-R-modENCODE STRAIN BDGP4, isolated from Drosophila melanogaster gut.</title>
        <authorList>
            <person name="Wan K.H."/>
            <person name="Yu C."/>
            <person name="Park S."/>
            <person name="Hammonds A.S."/>
            <person name="Booth B.W."/>
            <person name="Celniker S.E."/>
        </authorList>
    </citation>
    <scope>NUCLEOTIDE SEQUENCE [LARGE SCALE GENOMIC DNA]</scope>
    <source>
        <strain evidence="2 3">BDGP4</strain>
    </source>
</reference>
<dbReference type="Pfam" id="PF13228">
    <property type="entry name" value="DUF4037"/>
    <property type="match status" value="1"/>
</dbReference>
<feature type="domain" description="DUF4037" evidence="1">
    <location>
        <begin position="87"/>
        <end position="182"/>
    </location>
</feature>
<dbReference type="EMBL" id="CP022983">
    <property type="protein sequence ID" value="ASV66913.1"/>
    <property type="molecule type" value="Genomic_DNA"/>
</dbReference>
<protein>
    <recommendedName>
        <fullName evidence="1">DUF4037 domain-containing protein</fullName>
    </recommendedName>
</protein>
<evidence type="ECO:0000313" key="2">
    <source>
        <dbReference type="EMBL" id="ASV66913.1"/>
    </source>
</evidence>
<dbReference type="Proteomes" id="UP000215137">
    <property type="component" value="Chromosome"/>
</dbReference>
<dbReference type="AlphaFoldDB" id="A0A248TFF9"/>
<dbReference type="OrthoDB" id="4863277at2"/>
<sequence>MCFPCREDEYSDIEINVLWNKDHTDDERLYPIKERGGKVLDFFPFEDEEWSESYIVSNVKYEISNFRTITFQRIIDDLLIKQEADIEKQVLLASLQSGIPLIGKDIFKASRRQIDRYPTALTINLIKEYKEVTNSWHSRYGLLARNDWYMLQQVLFSVEKNILILLFVLNKEFIQHPGFKWLRKSVNALKVKPSNFLERSEKIHIGQLTMKDLQELEKILVETYRLVERAYPEIDLNEAKQKSMLTCPTNNKQSL</sequence>
<keyword evidence="3" id="KW-1185">Reference proteome</keyword>
<dbReference type="RefSeq" id="WP_095370488.1">
    <property type="nucleotide sequence ID" value="NZ_CP022983.1"/>
</dbReference>
<evidence type="ECO:0000313" key="3">
    <source>
        <dbReference type="Proteomes" id="UP000215137"/>
    </source>
</evidence>